<dbReference type="Proteomes" id="UP001326613">
    <property type="component" value="Plasmid unnamed1"/>
</dbReference>
<accession>A0ABZ0UU09</accession>
<evidence type="ECO:0000313" key="1">
    <source>
        <dbReference type="EMBL" id="WPY01519.1"/>
    </source>
</evidence>
<evidence type="ECO:0000313" key="2">
    <source>
        <dbReference type="Proteomes" id="UP001326613"/>
    </source>
</evidence>
<dbReference type="EMBL" id="CP112933">
    <property type="protein sequence ID" value="WPY01519.1"/>
    <property type="molecule type" value="Genomic_DNA"/>
</dbReference>
<organism evidence="1 2">
    <name type="scientific">Candidatus Trichorickettsia mobilis</name>
    <dbReference type="NCBI Taxonomy" id="1346319"/>
    <lineage>
        <taxon>Bacteria</taxon>
        <taxon>Pseudomonadati</taxon>
        <taxon>Pseudomonadota</taxon>
        <taxon>Alphaproteobacteria</taxon>
        <taxon>Rickettsiales</taxon>
        <taxon>Rickettsiaceae</taxon>
        <taxon>Rickettsieae</taxon>
        <taxon>Candidatus Trichorickettsia</taxon>
    </lineage>
</organism>
<reference evidence="1 2" key="1">
    <citation type="submission" date="2022-10" db="EMBL/GenBank/DDBJ databases">
        <title>Host association and intracellularity evolved multiple times independently in the Rickettsiales.</title>
        <authorList>
            <person name="Castelli M."/>
            <person name="Nardi T."/>
            <person name="Gammuto L."/>
            <person name="Bellinzona G."/>
            <person name="Sabaneyeva E."/>
            <person name="Potekhin A."/>
            <person name="Serra V."/>
            <person name="Petroni G."/>
            <person name="Sassera D."/>
        </authorList>
    </citation>
    <scope>NUCLEOTIDE SEQUENCE [LARGE SCALE GENOMIC DNA]</scope>
    <source>
        <strain evidence="1 2">Kr 154-4</strain>
        <plasmid evidence="1 2">unnamed1</plasmid>
    </source>
</reference>
<sequence>MAIKYKPLLTIKEKTATDPAVFQSLSTEITGTTDQIKVDSVASAEYNGEDYKIGLPDNVMLPGQYVGIPKVTTLPVEPKLCSLFILEKTIP</sequence>
<gene>
    <name evidence="1" type="ORF">Trichorick_01432</name>
</gene>
<protein>
    <submittedName>
        <fullName evidence="1">Uncharacterized protein</fullName>
    </submittedName>
</protein>
<proteinExistence type="predicted"/>
<keyword evidence="1" id="KW-0614">Plasmid</keyword>
<name>A0ABZ0UU09_9RICK</name>
<dbReference type="RefSeq" id="WP_323738912.1">
    <property type="nucleotide sequence ID" value="NZ_CP112933.1"/>
</dbReference>
<geneLocation type="plasmid" evidence="1 2">
    <name>unnamed1</name>
</geneLocation>
<keyword evidence="2" id="KW-1185">Reference proteome</keyword>